<evidence type="ECO:0000256" key="4">
    <source>
        <dbReference type="ARBA" id="ARBA00023136"/>
    </source>
</evidence>
<comment type="subcellular location">
    <subcellularLocation>
        <location evidence="1">Membrane</location>
        <topology evidence="1">Multi-pass membrane protein</topology>
    </subcellularLocation>
</comment>
<keyword evidence="8" id="KW-1185">Reference proteome</keyword>
<evidence type="ECO:0000313" key="7">
    <source>
        <dbReference type="EMBL" id="MCG5029940.1"/>
    </source>
</evidence>
<dbReference type="InterPro" id="IPR013130">
    <property type="entry name" value="Fe3_Rdtase_TM_dom"/>
</dbReference>
<evidence type="ECO:0000256" key="3">
    <source>
        <dbReference type="ARBA" id="ARBA00022989"/>
    </source>
</evidence>
<keyword evidence="4 5" id="KW-0472">Membrane</keyword>
<reference evidence="7 8" key="1">
    <citation type="submission" date="2022-02" db="EMBL/GenBank/DDBJ databases">
        <title>Mesosutterella porci, a novel member of the family Sutterellaceae from pig feces.</title>
        <authorList>
            <person name="Wylensek D."/>
            <person name="Clavel T."/>
        </authorList>
    </citation>
    <scope>NUCLEOTIDE SEQUENCE [LARGE SCALE GENOMIC DNA]</scope>
    <source>
        <strain evidence="8">oilRF-744-wt-GAM-9</strain>
    </source>
</reference>
<evidence type="ECO:0000256" key="5">
    <source>
        <dbReference type="SAM" id="Phobius"/>
    </source>
</evidence>
<keyword evidence="3 5" id="KW-1133">Transmembrane helix</keyword>
<feature type="transmembrane region" description="Helical" evidence="5">
    <location>
        <begin position="130"/>
        <end position="153"/>
    </location>
</feature>
<gene>
    <name evidence="7" type="ORF">MAF45_00515</name>
</gene>
<evidence type="ECO:0000256" key="2">
    <source>
        <dbReference type="ARBA" id="ARBA00022692"/>
    </source>
</evidence>
<evidence type="ECO:0000256" key="1">
    <source>
        <dbReference type="ARBA" id="ARBA00004141"/>
    </source>
</evidence>
<feature type="transmembrane region" description="Helical" evidence="5">
    <location>
        <begin position="36"/>
        <end position="56"/>
    </location>
</feature>
<protein>
    <submittedName>
        <fullName evidence="7">Ferric reductase-like transmembrane domain-containing protein</fullName>
    </submittedName>
</protein>
<organism evidence="7 8">
    <name type="scientific">Mesosutterella porci</name>
    <dbReference type="NCBI Taxonomy" id="2915351"/>
    <lineage>
        <taxon>Bacteria</taxon>
        <taxon>Pseudomonadati</taxon>
        <taxon>Pseudomonadota</taxon>
        <taxon>Betaproteobacteria</taxon>
        <taxon>Burkholderiales</taxon>
        <taxon>Sutterellaceae</taxon>
        <taxon>Mesosutterella</taxon>
    </lineage>
</organism>
<feature type="transmembrane region" description="Helical" evidence="5">
    <location>
        <begin position="165"/>
        <end position="181"/>
    </location>
</feature>
<comment type="caution">
    <text evidence="7">The sequence shown here is derived from an EMBL/GenBank/DDBJ whole genome shotgun (WGS) entry which is preliminary data.</text>
</comment>
<name>A0ABS9MNW0_9BURK</name>
<dbReference type="Proteomes" id="UP001297600">
    <property type="component" value="Unassembled WGS sequence"/>
</dbReference>
<feature type="transmembrane region" description="Helical" evidence="5">
    <location>
        <begin position="187"/>
        <end position="206"/>
    </location>
</feature>
<proteinExistence type="predicted"/>
<evidence type="ECO:0000313" key="8">
    <source>
        <dbReference type="Proteomes" id="UP001297600"/>
    </source>
</evidence>
<sequence>MRKILVFFFLAATLAWAAGLWIDPPTRNMRSLMHELYYLNGVIAWGLMALPILIAARPAWFMRLAAGTPDLLMWHRRIGIAAVALSVIHAFTRPLFSPLVQPLALEPVPRIVRGAASGGLQGLWGALRPAAVMSSVAATVLACVLVALALLPVLKAPWWARVHKLFALVFIVLALHCVRLFEPGDWLLPLGWVNAAVTAAGLWYSVKVLLPRRGAPA</sequence>
<dbReference type="EMBL" id="JAKNCT010000001">
    <property type="protein sequence ID" value="MCG5029940.1"/>
    <property type="molecule type" value="Genomic_DNA"/>
</dbReference>
<feature type="transmembrane region" description="Helical" evidence="5">
    <location>
        <begin position="77"/>
        <end position="96"/>
    </location>
</feature>
<keyword evidence="2 5" id="KW-0812">Transmembrane</keyword>
<evidence type="ECO:0000259" key="6">
    <source>
        <dbReference type="Pfam" id="PF01794"/>
    </source>
</evidence>
<dbReference type="RefSeq" id="WP_237977596.1">
    <property type="nucleotide sequence ID" value="NZ_JAKNCT010000001.1"/>
</dbReference>
<accession>A0ABS9MNW0</accession>
<feature type="domain" description="Ferric oxidoreductase" evidence="6">
    <location>
        <begin position="41"/>
        <end position="173"/>
    </location>
</feature>
<dbReference type="Pfam" id="PF01794">
    <property type="entry name" value="Ferric_reduct"/>
    <property type="match status" value="1"/>
</dbReference>